<dbReference type="STRING" id="29730.A0A0D2PC98"/>
<dbReference type="InterPro" id="IPR031052">
    <property type="entry name" value="FHY3/FAR1"/>
</dbReference>
<dbReference type="PANTHER" id="PTHR31669:SF302">
    <property type="entry name" value="PROTEIN FAR1-RELATED SEQUENCE"/>
    <property type="match status" value="1"/>
</dbReference>
<keyword evidence="2" id="KW-0539">Nucleus</keyword>
<comment type="subcellular location">
    <subcellularLocation>
        <location evidence="2">Nucleus</location>
    </subcellularLocation>
</comment>
<keyword evidence="2" id="KW-0479">Metal-binding</keyword>
<keyword evidence="5" id="KW-1185">Reference proteome</keyword>
<evidence type="ECO:0000259" key="3">
    <source>
        <dbReference type="PROSITE" id="PS50966"/>
    </source>
</evidence>
<accession>A0A0D2PC98</accession>
<dbReference type="AlphaFoldDB" id="A0A0D2PC98"/>
<evidence type="ECO:0000256" key="2">
    <source>
        <dbReference type="RuleBase" id="RU367018"/>
    </source>
</evidence>
<dbReference type="Gramene" id="KJB43427">
    <property type="protein sequence ID" value="KJB43427"/>
    <property type="gene ID" value="B456_007G199200"/>
</dbReference>
<dbReference type="InterPro" id="IPR007527">
    <property type="entry name" value="Znf_SWIM"/>
</dbReference>
<dbReference type="InterPro" id="IPR018289">
    <property type="entry name" value="MULE_transposase_dom"/>
</dbReference>
<reference evidence="4 5" key="1">
    <citation type="journal article" date="2012" name="Nature">
        <title>Repeated polyploidization of Gossypium genomes and the evolution of spinnable cotton fibres.</title>
        <authorList>
            <person name="Paterson A.H."/>
            <person name="Wendel J.F."/>
            <person name="Gundlach H."/>
            <person name="Guo H."/>
            <person name="Jenkins J."/>
            <person name="Jin D."/>
            <person name="Llewellyn D."/>
            <person name="Showmaker K.C."/>
            <person name="Shu S."/>
            <person name="Udall J."/>
            <person name="Yoo M.J."/>
            <person name="Byers R."/>
            <person name="Chen W."/>
            <person name="Doron-Faigenboim A."/>
            <person name="Duke M.V."/>
            <person name="Gong L."/>
            <person name="Grimwood J."/>
            <person name="Grover C."/>
            <person name="Grupp K."/>
            <person name="Hu G."/>
            <person name="Lee T.H."/>
            <person name="Li J."/>
            <person name="Lin L."/>
            <person name="Liu T."/>
            <person name="Marler B.S."/>
            <person name="Page J.T."/>
            <person name="Roberts A.W."/>
            <person name="Romanel E."/>
            <person name="Sanders W.S."/>
            <person name="Szadkowski E."/>
            <person name="Tan X."/>
            <person name="Tang H."/>
            <person name="Xu C."/>
            <person name="Wang J."/>
            <person name="Wang Z."/>
            <person name="Zhang D."/>
            <person name="Zhang L."/>
            <person name="Ashrafi H."/>
            <person name="Bedon F."/>
            <person name="Bowers J.E."/>
            <person name="Brubaker C.L."/>
            <person name="Chee P.W."/>
            <person name="Das S."/>
            <person name="Gingle A.R."/>
            <person name="Haigler C.H."/>
            <person name="Harker D."/>
            <person name="Hoffmann L.V."/>
            <person name="Hovav R."/>
            <person name="Jones D.C."/>
            <person name="Lemke C."/>
            <person name="Mansoor S."/>
            <person name="ur Rahman M."/>
            <person name="Rainville L.N."/>
            <person name="Rambani A."/>
            <person name="Reddy U.K."/>
            <person name="Rong J.K."/>
            <person name="Saranga Y."/>
            <person name="Scheffler B.E."/>
            <person name="Scheffler J.A."/>
            <person name="Stelly D.M."/>
            <person name="Triplett B.A."/>
            <person name="Van Deynze A."/>
            <person name="Vaslin M.F."/>
            <person name="Waghmare V.N."/>
            <person name="Walford S.A."/>
            <person name="Wright R.J."/>
            <person name="Zaki E.A."/>
            <person name="Zhang T."/>
            <person name="Dennis E.S."/>
            <person name="Mayer K.F."/>
            <person name="Peterson D.G."/>
            <person name="Rokhsar D.S."/>
            <person name="Wang X."/>
            <person name="Schmutz J."/>
        </authorList>
    </citation>
    <scope>NUCLEOTIDE SEQUENCE [LARGE SCALE GENOMIC DNA]</scope>
</reference>
<evidence type="ECO:0000256" key="1">
    <source>
        <dbReference type="PROSITE-ProRule" id="PRU00325"/>
    </source>
</evidence>
<dbReference type="Proteomes" id="UP000032304">
    <property type="component" value="Chromosome 7"/>
</dbReference>
<evidence type="ECO:0000313" key="5">
    <source>
        <dbReference type="Proteomes" id="UP000032304"/>
    </source>
</evidence>
<dbReference type="PANTHER" id="PTHR31669">
    <property type="entry name" value="PROTEIN FAR1-RELATED SEQUENCE 10-RELATED"/>
    <property type="match status" value="1"/>
</dbReference>
<gene>
    <name evidence="4" type="ORF">B456_007G199200</name>
</gene>
<keyword evidence="1 2" id="KW-0863">Zinc-finger</keyword>
<dbReference type="Pfam" id="PF04434">
    <property type="entry name" value="SWIM"/>
    <property type="match status" value="1"/>
</dbReference>
<evidence type="ECO:0000313" key="4">
    <source>
        <dbReference type="EMBL" id="KJB43427.1"/>
    </source>
</evidence>
<name>A0A0D2PC98_GOSRA</name>
<comment type="similarity">
    <text evidence="2">Belongs to the FHY3/FAR1 family.</text>
</comment>
<feature type="domain" description="SWIM-type" evidence="3">
    <location>
        <begin position="86"/>
        <end position="130"/>
    </location>
</feature>
<sequence length="132" mass="15199">MGNLSPNITMTDQGHAISKAIGEVFPDSCHKLCFWHISRNAHSHIGNLNENVDFHALFHKCFEKEFRDGVLLIWREIAQNGTSYTFEVMMNENSSRVRTVHFNTTTMEIRCTCKKFNFCGYLCSHAIRILSV</sequence>
<dbReference type="GO" id="GO:0006355">
    <property type="term" value="P:regulation of DNA-templated transcription"/>
    <property type="evidence" value="ECO:0007669"/>
    <property type="project" value="UniProtKB-UniRule"/>
</dbReference>
<dbReference type="GO" id="GO:0005634">
    <property type="term" value="C:nucleus"/>
    <property type="evidence" value="ECO:0007669"/>
    <property type="project" value="UniProtKB-SubCell"/>
</dbReference>
<dbReference type="PROSITE" id="PS50966">
    <property type="entry name" value="ZF_SWIM"/>
    <property type="match status" value="1"/>
</dbReference>
<dbReference type="EMBL" id="CM001746">
    <property type="protein sequence ID" value="KJB43427.1"/>
    <property type="molecule type" value="Genomic_DNA"/>
</dbReference>
<comment type="function">
    <text evidence="2">Putative transcription activator involved in regulating light control of development.</text>
</comment>
<protein>
    <recommendedName>
        <fullName evidence="2">Protein FAR1-RELATED SEQUENCE</fullName>
    </recommendedName>
</protein>
<dbReference type="Pfam" id="PF10551">
    <property type="entry name" value="MULE"/>
    <property type="match status" value="1"/>
</dbReference>
<proteinExistence type="inferred from homology"/>
<dbReference type="GO" id="GO:0008270">
    <property type="term" value="F:zinc ion binding"/>
    <property type="evidence" value="ECO:0007669"/>
    <property type="project" value="UniProtKB-UniRule"/>
</dbReference>
<organism evidence="4 5">
    <name type="scientific">Gossypium raimondii</name>
    <name type="common">Peruvian cotton</name>
    <name type="synonym">Gossypium klotzschianum subsp. raimondii</name>
    <dbReference type="NCBI Taxonomy" id="29730"/>
    <lineage>
        <taxon>Eukaryota</taxon>
        <taxon>Viridiplantae</taxon>
        <taxon>Streptophyta</taxon>
        <taxon>Embryophyta</taxon>
        <taxon>Tracheophyta</taxon>
        <taxon>Spermatophyta</taxon>
        <taxon>Magnoliopsida</taxon>
        <taxon>eudicotyledons</taxon>
        <taxon>Gunneridae</taxon>
        <taxon>Pentapetalae</taxon>
        <taxon>rosids</taxon>
        <taxon>malvids</taxon>
        <taxon>Malvales</taxon>
        <taxon>Malvaceae</taxon>
        <taxon>Malvoideae</taxon>
        <taxon>Gossypium</taxon>
    </lineage>
</organism>
<keyword evidence="2" id="KW-0862">Zinc</keyword>